<dbReference type="PANTHER" id="PTHR31270:SF1">
    <property type="entry name" value="GLUTAMINYL-PEPTIDE CYCLOTRANSFERASE"/>
    <property type="match status" value="1"/>
</dbReference>
<dbReference type="SUPFAM" id="SSF63825">
    <property type="entry name" value="YWTD domain"/>
    <property type="match status" value="1"/>
</dbReference>
<dbReference type="GO" id="GO:0016603">
    <property type="term" value="F:glutaminyl-peptide cyclotransferase activity"/>
    <property type="evidence" value="ECO:0007669"/>
    <property type="project" value="InterPro"/>
</dbReference>
<evidence type="ECO:0000313" key="1">
    <source>
        <dbReference type="EMBL" id="GAF85557.1"/>
    </source>
</evidence>
<dbReference type="AlphaFoldDB" id="X0TBL2"/>
<comment type="caution">
    <text evidence="1">The sequence shown here is derived from an EMBL/GenBank/DDBJ whole genome shotgun (WGS) entry which is preliminary data.</text>
</comment>
<proteinExistence type="predicted"/>
<dbReference type="Pfam" id="PF05096">
    <property type="entry name" value="Glu_cyclase_2"/>
    <property type="match status" value="1"/>
</dbReference>
<gene>
    <name evidence="1" type="ORF">S01H1_04744</name>
</gene>
<name>X0TBL2_9ZZZZ</name>
<feature type="non-terminal residue" evidence="1">
    <location>
        <position position="1"/>
    </location>
</feature>
<accession>X0TBL2</accession>
<protein>
    <recommendedName>
        <fullName evidence="2">Glutamine cyclotransferase</fullName>
    </recommendedName>
</protein>
<dbReference type="EMBL" id="BARS01002487">
    <property type="protein sequence ID" value="GAF85557.1"/>
    <property type="molecule type" value="Genomic_DNA"/>
</dbReference>
<organism evidence="1">
    <name type="scientific">marine sediment metagenome</name>
    <dbReference type="NCBI Taxonomy" id="412755"/>
    <lineage>
        <taxon>unclassified sequences</taxon>
        <taxon>metagenomes</taxon>
        <taxon>ecological metagenomes</taxon>
    </lineage>
</organism>
<dbReference type="InterPro" id="IPR007788">
    <property type="entry name" value="QCT"/>
</dbReference>
<dbReference type="PANTHER" id="PTHR31270">
    <property type="entry name" value="GLUTAMINYL-PEPTIDE CYCLOTRANSFERASE"/>
    <property type="match status" value="1"/>
</dbReference>
<evidence type="ECO:0008006" key="2">
    <source>
        <dbReference type="Google" id="ProtNLM"/>
    </source>
</evidence>
<reference evidence="1" key="1">
    <citation type="journal article" date="2014" name="Front. Microbiol.">
        <title>High frequency of phylogenetically diverse reductive dehalogenase-homologous genes in deep subseafloor sedimentary metagenomes.</title>
        <authorList>
            <person name="Kawai M."/>
            <person name="Futagami T."/>
            <person name="Toyoda A."/>
            <person name="Takaki Y."/>
            <person name="Nishi S."/>
            <person name="Hori S."/>
            <person name="Arai W."/>
            <person name="Tsubouchi T."/>
            <person name="Morono Y."/>
            <person name="Uchiyama I."/>
            <person name="Ito T."/>
            <person name="Fujiyama A."/>
            <person name="Inagaki F."/>
            <person name="Takami H."/>
        </authorList>
    </citation>
    <scope>NUCLEOTIDE SEQUENCE</scope>
    <source>
        <strain evidence="1">Expedition CK06-06</strain>
    </source>
</reference>
<sequence length="132" mass="15007">PTQGWGITHDGKRLIMSDGSSTLRFLDPATFEEIGRIEVRDRDGPVTRLNELEYVKGEIYANVWQTDRIVRIAPDTGEVIGWIDLTGILKPEDRVEPVDVLNGIAYDAANDHLFVTGKFWPWLFEIELVPLE</sequence>